<dbReference type="eggNOG" id="COG0586">
    <property type="taxonomic scope" value="Bacteria"/>
</dbReference>
<dbReference type="KEGG" id="ade:Adeh_0045"/>
<dbReference type="PANTHER" id="PTHR30353:SF15">
    <property type="entry name" value="INNER MEMBRANE PROTEIN YABI"/>
    <property type="match status" value="1"/>
</dbReference>
<evidence type="ECO:0000256" key="3">
    <source>
        <dbReference type="ARBA" id="ARBA00022475"/>
    </source>
</evidence>
<evidence type="ECO:0000313" key="10">
    <source>
        <dbReference type="Proteomes" id="UP000001935"/>
    </source>
</evidence>
<dbReference type="RefSeq" id="WP_011419106.1">
    <property type="nucleotide sequence ID" value="NC_007760.1"/>
</dbReference>
<dbReference type="GO" id="GO:0005886">
    <property type="term" value="C:plasma membrane"/>
    <property type="evidence" value="ECO:0007669"/>
    <property type="project" value="UniProtKB-SubCell"/>
</dbReference>
<comment type="similarity">
    <text evidence="2 7">Belongs to the DedA family.</text>
</comment>
<comment type="subcellular location">
    <subcellularLocation>
        <location evidence="1 7">Cell membrane</location>
        <topology evidence="1 7">Multi-pass membrane protein</topology>
    </subcellularLocation>
</comment>
<feature type="transmembrane region" description="Helical" evidence="7">
    <location>
        <begin position="133"/>
        <end position="156"/>
    </location>
</feature>
<sequence length="204" mass="21701">MLQALLSRFGYLAVLALLAGAGLGVPIPEEATQLAAGALAHQGYLRLPLVIAACWLGIVLGDLAFFLVARRHGDRVLRTRMVARVLTPERRGRLEGHLARHAFLSVAVARHTSGLRLAAFALAATHGVRLRTFVLADGLSALVSVPLVVSVGYLFAHHLGTAERGVRRVELAVLGAVLLAVAVAAWVRRRRRVQARGDPSTGPG</sequence>
<name>Q2ILZ0_ANADE</name>
<feature type="domain" description="VTT" evidence="8">
    <location>
        <begin position="27"/>
        <end position="153"/>
    </location>
</feature>
<keyword evidence="6 7" id="KW-0472">Membrane</keyword>
<gene>
    <name evidence="9" type="ordered locus">Adeh_0045</name>
</gene>
<proteinExistence type="inferred from homology"/>
<dbReference type="InterPro" id="IPR032816">
    <property type="entry name" value="VTT_dom"/>
</dbReference>
<keyword evidence="5 7" id="KW-1133">Transmembrane helix</keyword>
<comment type="caution">
    <text evidence="7">Lacks conserved residue(s) required for the propagation of feature annotation.</text>
</comment>
<feature type="transmembrane region" description="Helical" evidence="7">
    <location>
        <begin position="48"/>
        <end position="69"/>
    </location>
</feature>
<dbReference type="EMBL" id="CP000251">
    <property type="protein sequence ID" value="ABC79823.1"/>
    <property type="molecule type" value="Genomic_DNA"/>
</dbReference>
<keyword evidence="3 7" id="KW-1003">Cell membrane</keyword>
<dbReference type="Proteomes" id="UP000001935">
    <property type="component" value="Chromosome"/>
</dbReference>
<evidence type="ECO:0000256" key="1">
    <source>
        <dbReference type="ARBA" id="ARBA00004651"/>
    </source>
</evidence>
<dbReference type="STRING" id="290397.Adeh_0045"/>
<evidence type="ECO:0000256" key="4">
    <source>
        <dbReference type="ARBA" id="ARBA00022692"/>
    </source>
</evidence>
<dbReference type="PANTHER" id="PTHR30353">
    <property type="entry name" value="INNER MEMBRANE PROTEIN DEDA-RELATED"/>
    <property type="match status" value="1"/>
</dbReference>
<evidence type="ECO:0000256" key="5">
    <source>
        <dbReference type="ARBA" id="ARBA00022989"/>
    </source>
</evidence>
<dbReference type="InterPro" id="IPR032818">
    <property type="entry name" value="DedA-like"/>
</dbReference>
<evidence type="ECO:0000313" key="9">
    <source>
        <dbReference type="EMBL" id="ABC79823.1"/>
    </source>
</evidence>
<evidence type="ECO:0000259" key="8">
    <source>
        <dbReference type="Pfam" id="PF09335"/>
    </source>
</evidence>
<evidence type="ECO:0000256" key="2">
    <source>
        <dbReference type="ARBA" id="ARBA00010792"/>
    </source>
</evidence>
<evidence type="ECO:0000256" key="6">
    <source>
        <dbReference type="ARBA" id="ARBA00023136"/>
    </source>
</evidence>
<dbReference type="Pfam" id="PF09335">
    <property type="entry name" value="VTT_dom"/>
    <property type="match status" value="1"/>
</dbReference>
<accession>Q2ILZ0</accession>
<dbReference type="HOGENOM" id="CLU_044208_4_1_7"/>
<dbReference type="OrthoDB" id="948134at2"/>
<reference evidence="9 10" key="1">
    <citation type="submission" date="2006-01" db="EMBL/GenBank/DDBJ databases">
        <title>Complete sequence of Anaeromyxobacter dehalogenans 2CP-C.</title>
        <authorList>
            <consortium name="US DOE Joint Genome Institute"/>
            <person name="Copeland A."/>
            <person name="Lucas S."/>
            <person name="Lapidus A."/>
            <person name="Barry K."/>
            <person name="Detter J.C."/>
            <person name="Glavina T."/>
            <person name="Hammon N."/>
            <person name="Israni S."/>
            <person name="Pitluck S."/>
            <person name="Brettin T."/>
            <person name="Bruce D."/>
            <person name="Han C."/>
            <person name="Tapia R."/>
            <person name="Gilna P."/>
            <person name="Kiss H."/>
            <person name="Schmutz J."/>
            <person name="Larimer F."/>
            <person name="Land M."/>
            <person name="Kyrpides N."/>
            <person name="Anderson I."/>
            <person name="Sanford R.A."/>
            <person name="Ritalahti K.M."/>
            <person name="Thomas H.S."/>
            <person name="Kirby J.R."/>
            <person name="Zhulin I.B."/>
            <person name="Loeffler F.E."/>
            <person name="Richardson P."/>
        </authorList>
    </citation>
    <scope>NUCLEOTIDE SEQUENCE [LARGE SCALE GENOMIC DNA]</scope>
    <source>
        <strain evidence="9 10">2CP-C</strain>
    </source>
</reference>
<protein>
    <submittedName>
        <fullName evidence="9">DedA</fullName>
    </submittedName>
</protein>
<feature type="transmembrane region" description="Helical" evidence="7">
    <location>
        <begin position="168"/>
        <end position="187"/>
    </location>
</feature>
<dbReference type="AlphaFoldDB" id="Q2ILZ0"/>
<keyword evidence="4 7" id="KW-0812">Transmembrane</keyword>
<organism evidence="9 10">
    <name type="scientific">Anaeromyxobacter dehalogenans (strain 2CP-C)</name>
    <dbReference type="NCBI Taxonomy" id="290397"/>
    <lineage>
        <taxon>Bacteria</taxon>
        <taxon>Pseudomonadati</taxon>
        <taxon>Myxococcota</taxon>
        <taxon>Myxococcia</taxon>
        <taxon>Myxococcales</taxon>
        <taxon>Cystobacterineae</taxon>
        <taxon>Anaeromyxobacteraceae</taxon>
        <taxon>Anaeromyxobacter</taxon>
    </lineage>
</organism>
<evidence type="ECO:0000256" key="7">
    <source>
        <dbReference type="RuleBase" id="RU367016"/>
    </source>
</evidence>